<evidence type="ECO:0000259" key="2">
    <source>
        <dbReference type="Pfam" id="PF01073"/>
    </source>
</evidence>
<accession>A0A9R1VFJ4</accession>
<dbReference type="InterPro" id="IPR036291">
    <property type="entry name" value="NAD(P)-bd_dom_sf"/>
</dbReference>
<gene>
    <name evidence="3" type="ORF">LSAT_V11C500264400</name>
</gene>
<keyword evidence="1" id="KW-0472">Membrane</keyword>
<reference evidence="3 4" key="1">
    <citation type="journal article" date="2017" name="Nat. Commun.">
        <title>Genome assembly with in vitro proximity ligation data and whole-genome triplication in lettuce.</title>
        <authorList>
            <person name="Reyes-Chin-Wo S."/>
            <person name="Wang Z."/>
            <person name="Yang X."/>
            <person name="Kozik A."/>
            <person name="Arikit S."/>
            <person name="Song C."/>
            <person name="Xia L."/>
            <person name="Froenicke L."/>
            <person name="Lavelle D.O."/>
            <person name="Truco M.J."/>
            <person name="Xia R."/>
            <person name="Zhu S."/>
            <person name="Xu C."/>
            <person name="Xu H."/>
            <person name="Xu X."/>
            <person name="Cox K."/>
            <person name="Korf I."/>
            <person name="Meyers B.C."/>
            <person name="Michelmore R.W."/>
        </authorList>
    </citation>
    <scope>NUCLEOTIDE SEQUENCE [LARGE SCALE GENOMIC DNA]</scope>
    <source>
        <strain evidence="4">cv. Salinas</strain>
        <tissue evidence="3">Seedlings</tissue>
    </source>
</reference>
<dbReference type="SUPFAM" id="SSF51735">
    <property type="entry name" value="NAD(P)-binding Rossmann-fold domains"/>
    <property type="match status" value="1"/>
</dbReference>
<dbReference type="Pfam" id="PF01073">
    <property type="entry name" value="3Beta_HSD"/>
    <property type="match status" value="1"/>
</dbReference>
<proteinExistence type="predicted"/>
<evidence type="ECO:0000313" key="3">
    <source>
        <dbReference type="EMBL" id="KAJ0205426.1"/>
    </source>
</evidence>
<dbReference type="Proteomes" id="UP000235145">
    <property type="component" value="Unassembled WGS sequence"/>
</dbReference>
<dbReference type="InterPro" id="IPR002225">
    <property type="entry name" value="3Beta_OHSteriod_DH/Estase"/>
</dbReference>
<name>A0A9R1VFJ4_LACSA</name>
<dbReference type="EMBL" id="NBSK02000005">
    <property type="protein sequence ID" value="KAJ0205426.1"/>
    <property type="molecule type" value="Genomic_DNA"/>
</dbReference>
<feature type="domain" description="3-beta hydroxysteroid dehydrogenase/isomerase" evidence="2">
    <location>
        <begin position="20"/>
        <end position="81"/>
    </location>
</feature>
<keyword evidence="4" id="KW-1185">Reference proteome</keyword>
<keyword evidence="1" id="KW-1133">Transmembrane helix</keyword>
<dbReference type="GO" id="GO:0006694">
    <property type="term" value="P:steroid biosynthetic process"/>
    <property type="evidence" value="ECO:0007669"/>
    <property type="project" value="InterPro"/>
</dbReference>
<dbReference type="Gene3D" id="3.40.50.720">
    <property type="entry name" value="NAD(P)-binding Rossmann-like Domain"/>
    <property type="match status" value="1"/>
</dbReference>
<sequence length="82" mass="9303">MQLVKGQNWFSIWLHLIPPLITTSCIIQSMLKVKRKIINKVSTKNIIDACTKLNVKRLIHTSSPSVVFDGIHEIHNGEESLP</sequence>
<feature type="transmembrane region" description="Helical" evidence="1">
    <location>
        <begin position="12"/>
        <end position="31"/>
    </location>
</feature>
<dbReference type="AlphaFoldDB" id="A0A9R1VFJ4"/>
<evidence type="ECO:0000313" key="4">
    <source>
        <dbReference type="Proteomes" id="UP000235145"/>
    </source>
</evidence>
<protein>
    <recommendedName>
        <fullName evidence="2">3-beta hydroxysteroid dehydrogenase/isomerase domain-containing protein</fullName>
    </recommendedName>
</protein>
<keyword evidence="1" id="KW-0812">Transmembrane</keyword>
<comment type="caution">
    <text evidence="3">The sequence shown here is derived from an EMBL/GenBank/DDBJ whole genome shotgun (WGS) entry which is preliminary data.</text>
</comment>
<organism evidence="3 4">
    <name type="scientific">Lactuca sativa</name>
    <name type="common">Garden lettuce</name>
    <dbReference type="NCBI Taxonomy" id="4236"/>
    <lineage>
        <taxon>Eukaryota</taxon>
        <taxon>Viridiplantae</taxon>
        <taxon>Streptophyta</taxon>
        <taxon>Embryophyta</taxon>
        <taxon>Tracheophyta</taxon>
        <taxon>Spermatophyta</taxon>
        <taxon>Magnoliopsida</taxon>
        <taxon>eudicotyledons</taxon>
        <taxon>Gunneridae</taxon>
        <taxon>Pentapetalae</taxon>
        <taxon>asterids</taxon>
        <taxon>campanulids</taxon>
        <taxon>Asterales</taxon>
        <taxon>Asteraceae</taxon>
        <taxon>Cichorioideae</taxon>
        <taxon>Cichorieae</taxon>
        <taxon>Lactucinae</taxon>
        <taxon>Lactuca</taxon>
    </lineage>
</organism>
<dbReference type="GO" id="GO:0016616">
    <property type="term" value="F:oxidoreductase activity, acting on the CH-OH group of donors, NAD or NADP as acceptor"/>
    <property type="evidence" value="ECO:0007669"/>
    <property type="project" value="InterPro"/>
</dbReference>
<evidence type="ECO:0000256" key="1">
    <source>
        <dbReference type="SAM" id="Phobius"/>
    </source>
</evidence>
<dbReference type="PROSITE" id="PS51257">
    <property type="entry name" value="PROKAR_LIPOPROTEIN"/>
    <property type="match status" value="1"/>
</dbReference>